<dbReference type="PANTHER" id="PTHR43384:SF11">
    <property type="entry name" value="SEPTUM SITE DETERMINING PROTEIN"/>
    <property type="match status" value="1"/>
</dbReference>
<accession>A0ABW3VX69</accession>
<dbReference type="EMBL" id="JBHTLX010000005">
    <property type="protein sequence ID" value="MFD1246914.1"/>
    <property type="molecule type" value="Genomic_DNA"/>
</dbReference>
<organism evidence="1 2">
    <name type="scientific">Nocardioides ginsengisoli</name>
    <dbReference type="NCBI Taxonomy" id="363868"/>
    <lineage>
        <taxon>Bacteria</taxon>
        <taxon>Bacillati</taxon>
        <taxon>Actinomycetota</taxon>
        <taxon>Actinomycetes</taxon>
        <taxon>Propionibacteriales</taxon>
        <taxon>Nocardioidaceae</taxon>
        <taxon>Nocardioides</taxon>
    </lineage>
</organism>
<reference evidence="2" key="1">
    <citation type="journal article" date="2019" name="Int. J. Syst. Evol. Microbiol.">
        <title>The Global Catalogue of Microorganisms (GCM) 10K type strain sequencing project: providing services to taxonomists for standard genome sequencing and annotation.</title>
        <authorList>
            <consortium name="The Broad Institute Genomics Platform"/>
            <consortium name="The Broad Institute Genome Sequencing Center for Infectious Disease"/>
            <person name="Wu L."/>
            <person name="Ma J."/>
        </authorList>
    </citation>
    <scope>NUCLEOTIDE SEQUENCE [LARGE SCALE GENOMIC DNA]</scope>
    <source>
        <strain evidence="2">CCUG 52478</strain>
    </source>
</reference>
<comment type="caution">
    <text evidence="1">The sequence shown here is derived from an EMBL/GenBank/DDBJ whole genome shotgun (WGS) entry which is preliminary data.</text>
</comment>
<protein>
    <submittedName>
        <fullName evidence="1">CpaE family protein</fullName>
    </submittedName>
</protein>
<name>A0ABW3VX69_9ACTN</name>
<dbReference type="Gene3D" id="3.40.50.300">
    <property type="entry name" value="P-loop containing nucleotide triphosphate hydrolases"/>
    <property type="match status" value="1"/>
</dbReference>
<evidence type="ECO:0000313" key="1">
    <source>
        <dbReference type="EMBL" id="MFD1246914.1"/>
    </source>
</evidence>
<proteinExistence type="predicted"/>
<sequence>MIVVLLVSTGAAWESAALAALDEHPGTVVLRRCVDVPDLLAAAGTGQADVAVLDADLPGLDRRVVDELGRHGLRTLAIASSPDTQTHGLWAWPSARVAELAELLTQGPDQLTPTPRPAPSGAAAQGRIVTVWGPGGAPGRTTLATALAGELGGRGLTPLLVDADPYGGTVAQQLGILDETSGLLAVARLVADGDPLVERFDAVQRRLSDRVRVLTGLPRADRWGELRPGVLTTLLERARHDGPVVVDTGFSIEPDASYAAGRPERNGLTREALEVADDVVLVGTADPVGLTRLARARAELGELLPEGRTTLVVNRMRSSLGWRESDVVALLRRVGAAEAVHVLPDDQTATDRAVVAGRLLVESGESALRRAVARLVDALAVRS</sequence>
<dbReference type="RefSeq" id="WP_367917612.1">
    <property type="nucleotide sequence ID" value="NZ_BAABAC010000005.1"/>
</dbReference>
<keyword evidence="2" id="KW-1185">Reference proteome</keyword>
<dbReference type="InterPro" id="IPR050625">
    <property type="entry name" value="ParA/MinD_ATPase"/>
</dbReference>
<dbReference type="PANTHER" id="PTHR43384">
    <property type="entry name" value="SEPTUM SITE-DETERMINING PROTEIN MIND HOMOLOG, CHLOROPLASTIC-RELATED"/>
    <property type="match status" value="1"/>
</dbReference>
<evidence type="ECO:0000313" key="2">
    <source>
        <dbReference type="Proteomes" id="UP001597229"/>
    </source>
</evidence>
<dbReference type="SUPFAM" id="SSF52540">
    <property type="entry name" value="P-loop containing nucleoside triphosphate hydrolases"/>
    <property type="match status" value="1"/>
</dbReference>
<gene>
    <name evidence="1" type="ORF">ACFQ3F_03850</name>
</gene>
<dbReference type="InterPro" id="IPR027417">
    <property type="entry name" value="P-loop_NTPase"/>
</dbReference>
<dbReference type="Proteomes" id="UP001597229">
    <property type="component" value="Unassembled WGS sequence"/>
</dbReference>